<dbReference type="AlphaFoldDB" id="V2X9X9"/>
<dbReference type="HOGENOM" id="CLU_115681_0_0_1"/>
<proteinExistence type="predicted"/>
<dbReference type="EMBL" id="AWSO01000055">
    <property type="protein sequence ID" value="ESK95993.1"/>
    <property type="molecule type" value="Genomic_DNA"/>
</dbReference>
<feature type="chain" id="PRO_5004712069" description="Plastocyanin-like domain-containing protein" evidence="1">
    <location>
        <begin position="19"/>
        <end position="188"/>
    </location>
</feature>
<accession>V2X9X9</accession>
<protein>
    <recommendedName>
        <fullName evidence="4">Plastocyanin-like domain-containing protein</fullName>
    </recommendedName>
</protein>
<dbReference type="KEGG" id="mrr:Moror_7338"/>
<evidence type="ECO:0000313" key="3">
    <source>
        <dbReference type="Proteomes" id="UP000017559"/>
    </source>
</evidence>
<reference evidence="2 3" key="1">
    <citation type="journal article" date="2014" name="BMC Genomics">
        <title>Genome and secretome analysis of the hemibiotrophic fungal pathogen, Moniliophthora roreri, which causes frosty pod rot disease of cacao: mechanisms of the biotrophic and necrotrophic phases.</title>
        <authorList>
            <person name="Meinhardt L.W."/>
            <person name="Costa G.G.L."/>
            <person name="Thomazella D.P.T."/>
            <person name="Teixeira P.J.P.L."/>
            <person name="Carazzolle M.F."/>
            <person name="Schuster S.C."/>
            <person name="Carlson J.E."/>
            <person name="Guiltinan M.J."/>
            <person name="Mieczkowski P."/>
            <person name="Farmer A."/>
            <person name="Ramaraj T."/>
            <person name="Crozier J."/>
            <person name="Davis R.E."/>
            <person name="Shao J."/>
            <person name="Melnick R.L."/>
            <person name="Pereira G.A.G."/>
            <person name="Bailey B.A."/>
        </authorList>
    </citation>
    <scope>NUCLEOTIDE SEQUENCE [LARGE SCALE GENOMIC DNA]</scope>
    <source>
        <strain evidence="2 3">MCA 2997</strain>
    </source>
</reference>
<evidence type="ECO:0008006" key="4">
    <source>
        <dbReference type="Google" id="ProtNLM"/>
    </source>
</evidence>
<comment type="caution">
    <text evidence="2">The sequence shown here is derived from an EMBL/GenBank/DDBJ whole genome shotgun (WGS) entry which is preliminary data.</text>
</comment>
<evidence type="ECO:0000256" key="1">
    <source>
        <dbReference type="SAM" id="SignalP"/>
    </source>
</evidence>
<evidence type="ECO:0000313" key="2">
    <source>
        <dbReference type="EMBL" id="ESK95993.1"/>
    </source>
</evidence>
<organism evidence="2 3">
    <name type="scientific">Moniliophthora roreri (strain MCA 2997)</name>
    <name type="common">Cocoa frosty pod rot fungus</name>
    <name type="synonym">Crinipellis roreri</name>
    <dbReference type="NCBI Taxonomy" id="1381753"/>
    <lineage>
        <taxon>Eukaryota</taxon>
        <taxon>Fungi</taxon>
        <taxon>Dikarya</taxon>
        <taxon>Basidiomycota</taxon>
        <taxon>Agaricomycotina</taxon>
        <taxon>Agaricomycetes</taxon>
        <taxon>Agaricomycetidae</taxon>
        <taxon>Agaricales</taxon>
        <taxon>Marasmiineae</taxon>
        <taxon>Marasmiaceae</taxon>
        <taxon>Moniliophthora</taxon>
    </lineage>
</organism>
<gene>
    <name evidence="2" type="ORF">Moror_7338</name>
</gene>
<feature type="signal peptide" evidence="1">
    <location>
        <begin position="1"/>
        <end position="18"/>
    </location>
</feature>
<keyword evidence="3" id="KW-1185">Reference proteome</keyword>
<sequence length="188" mass="20837">MFISALCFLLFWMNLVQAMPAWMGAPGQVSIGSLVPGAAYIEAKSAHRTGDVARHLAPSIPGNLGNLSIVPFSRISPPLFYINRNQLWQFQNQSAIFHVNVVNTTEPHYPTGEIPLQLMLDTQRKGIANGNFRWRGTMLHYDLGGRTNGGVYYHCPTPEGAKLLLFLKGVPTPQGCFFFTLHGTSQDY</sequence>
<dbReference type="Proteomes" id="UP000017559">
    <property type="component" value="Unassembled WGS sequence"/>
</dbReference>
<keyword evidence="1" id="KW-0732">Signal</keyword>
<name>V2X9X9_MONRO</name>
<dbReference type="OrthoDB" id="3229881at2759"/>